<dbReference type="EnsemblPlants" id="ONIVA10G00920.1">
    <property type="protein sequence ID" value="ONIVA10G00920.1"/>
    <property type="gene ID" value="ONIVA10G00920"/>
</dbReference>
<evidence type="ECO:0000256" key="1">
    <source>
        <dbReference type="SAM" id="MobiDB-lite"/>
    </source>
</evidence>
<feature type="compositionally biased region" description="Polar residues" evidence="1">
    <location>
        <begin position="76"/>
        <end position="88"/>
    </location>
</feature>
<keyword evidence="2" id="KW-0812">Transmembrane</keyword>
<dbReference type="Proteomes" id="UP000006591">
    <property type="component" value="Chromosome 10"/>
</dbReference>
<reference evidence="3" key="1">
    <citation type="submission" date="2015-04" db="UniProtKB">
        <authorList>
            <consortium name="EnsemblPlants"/>
        </authorList>
    </citation>
    <scope>IDENTIFICATION</scope>
    <source>
        <strain evidence="3">SL10</strain>
    </source>
</reference>
<organism evidence="3">
    <name type="scientific">Oryza nivara</name>
    <name type="common">Indian wild rice</name>
    <name type="synonym">Oryza sativa f. spontanea</name>
    <dbReference type="NCBI Taxonomy" id="4536"/>
    <lineage>
        <taxon>Eukaryota</taxon>
        <taxon>Viridiplantae</taxon>
        <taxon>Streptophyta</taxon>
        <taxon>Embryophyta</taxon>
        <taxon>Tracheophyta</taxon>
        <taxon>Spermatophyta</taxon>
        <taxon>Magnoliopsida</taxon>
        <taxon>Liliopsida</taxon>
        <taxon>Poales</taxon>
        <taxon>Poaceae</taxon>
        <taxon>BOP clade</taxon>
        <taxon>Oryzoideae</taxon>
        <taxon>Oryzeae</taxon>
        <taxon>Oryzinae</taxon>
        <taxon>Oryza</taxon>
    </lineage>
</organism>
<sequence length="259" mass="28348">MASALATCLAEWPAARREIKIQRVGDRALLVAALLALAHLVLEGVVHVVVPLEAAIKHKWDVAALRRAEPEDGLGNSENGRSETNLFRNQPRDRRSPSEDTASPAPFSLPEIVDDDRSGRAPRGSELGFLEVWWTGVRSAAADRGVGCLTREVSRRGVVLADGQGGRSNGSMRKVLRRGRGSLGRWDGEQLFTGRQRFVGGGRIADESRMNAVGRGEGRAWGEGRERVIEGRGRWKDGAIWNVGSKRDDPDRSMKNEVV</sequence>
<feature type="region of interest" description="Disordered" evidence="1">
    <location>
        <begin position="71"/>
        <end position="120"/>
    </location>
</feature>
<evidence type="ECO:0000256" key="2">
    <source>
        <dbReference type="SAM" id="Phobius"/>
    </source>
</evidence>
<reference evidence="3" key="2">
    <citation type="submission" date="2018-04" db="EMBL/GenBank/DDBJ databases">
        <title>OnivRS2 (Oryza nivara Reference Sequence Version 2).</title>
        <authorList>
            <person name="Zhang J."/>
            <person name="Kudrna D."/>
            <person name="Lee S."/>
            <person name="Talag J."/>
            <person name="Rajasekar S."/>
            <person name="Welchert J."/>
            <person name="Hsing Y.-I."/>
            <person name="Wing R.A."/>
        </authorList>
    </citation>
    <scope>NUCLEOTIDE SEQUENCE [LARGE SCALE GENOMIC DNA]</scope>
</reference>
<feature type="transmembrane region" description="Helical" evidence="2">
    <location>
        <begin position="27"/>
        <end position="50"/>
    </location>
</feature>
<keyword evidence="2" id="KW-1133">Transmembrane helix</keyword>
<keyword evidence="2" id="KW-0472">Membrane</keyword>
<dbReference type="AlphaFoldDB" id="A0A0E0IP09"/>
<keyword evidence="4" id="KW-1185">Reference proteome</keyword>
<dbReference type="HOGENOM" id="CLU_1075118_0_0_1"/>
<dbReference type="Gramene" id="ONIVA10G00920.1">
    <property type="protein sequence ID" value="ONIVA10G00920.1"/>
    <property type="gene ID" value="ONIVA10G00920"/>
</dbReference>
<evidence type="ECO:0000313" key="4">
    <source>
        <dbReference type="Proteomes" id="UP000006591"/>
    </source>
</evidence>
<proteinExistence type="predicted"/>
<evidence type="ECO:0000313" key="3">
    <source>
        <dbReference type="EnsemblPlants" id="ONIVA10G00920.1"/>
    </source>
</evidence>
<accession>A0A0E0IP09</accession>
<name>A0A0E0IP09_ORYNI</name>
<protein>
    <submittedName>
        <fullName evidence="3">Uncharacterized protein</fullName>
    </submittedName>
</protein>